<feature type="signal peptide" evidence="2">
    <location>
        <begin position="1"/>
        <end position="21"/>
    </location>
</feature>
<dbReference type="OrthoDB" id="2235503at2"/>
<name>E3CMU3_STRVE</name>
<feature type="region of interest" description="Disordered" evidence="1">
    <location>
        <begin position="25"/>
        <end position="53"/>
    </location>
</feature>
<dbReference type="Proteomes" id="UP000004896">
    <property type="component" value="Unassembled WGS sequence"/>
</dbReference>
<dbReference type="PROSITE" id="PS51257">
    <property type="entry name" value="PROKAR_LIPOPROTEIN"/>
    <property type="match status" value="1"/>
</dbReference>
<protein>
    <recommendedName>
        <fullName evidence="5">Lipoprotein</fullName>
    </recommendedName>
</protein>
<proteinExistence type="predicted"/>
<dbReference type="EMBL" id="AEKO01000002">
    <property type="protein sequence ID" value="EFQ60334.1"/>
    <property type="molecule type" value="Genomic_DNA"/>
</dbReference>
<feature type="compositionally biased region" description="Basic and acidic residues" evidence="1">
    <location>
        <begin position="43"/>
        <end position="53"/>
    </location>
</feature>
<gene>
    <name evidence="3" type="ORF">HMPREF9192_1915</name>
</gene>
<feature type="chain" id="PRO_5039206687" description="Lipoprotein" evidence="2">
    <location>
        <begin position="22"/>
        <end position="273"/>
    </location>
</feature>
<accession>E3CMU3</accession>
<evidence type="ECO:0000313" key="4">
    <source>
        <dbReference type="Proteomes" id="UP000004896"/>
    </source>
</evidence>
<comment type="caution">
    <text evidence="3">The sequence shown here is derived from an EMBL/GenBank/DDBJ whole genome shotgun (WGS) entry which is preliminary data.</text>
</comment>
<feature type="compositionally biased region" description="Low complexity" evidence="1">
    <location>
        <begin position="28"/>
        <end position="42"/>
    </location>
</feature>
<reference evidence="3 4" key="1">
    <citation type="submission" date="2010-10" db="EMBL/GenBank/DDBJ databases">
        <authorList>
            <person name="Durkin A.S."/>
            <person name="Madupu R."/>
            <person name="Torralba M."/>
            <person name="Gillis M."/>
            <person name="Methe B."/>
            <person name="Sutton G."/>
            <person name="Nelson K.E."/>
        </authorList>
    </citation>
    <scope>NUCLEOTIDE SEQUENCE [LARGE SCALE GENOMIC DNA]</scope>
    <source>
        <strain evidence="3 4">F0396</strain>
    </source>
</reference>
<dbReference type="AlphaFoldDB" id="E3CMU3"/>
<evidence type="ECO:0000256" key="1">
    <source>
        <dbReference type="SAM" id="MobiDB-lite"/>
    </source>
</evidence>
<sequence length="273" mass="30996">MKKKRSLLGITLLASATLLVACQSKPNSTTSVEKSSTKTSSSKTDDNALSEEKRKRSLTKFYEEFPAEQAARYQGTIDERSEKAWNSNQPNIFAGQASLKIHDDYLENDELKKLEVKIDGYDESTRRLKLTVTNHYDTTLRGTRFSNNLYDYGTYFTLRSYSTTSGRAGNINIMQLALADDLEAGKSITLEVLPKYYQDRELGFKNPKLDSKYYLLSTDYSAELWDKTANEQVSEDFLLSNQANIYIVPKLTFSKFPSTAPSDKELKEILSKN</sequence>
<evidence type="ECO:0008006" key="5">
    <source>
        <dbReference type="Google" id="ProtNLM"/>
    </source>
</evidence>
<evidence type="ECO:0000313" key="3">
    <source>
        <dbReference type="EMBL" id="EFQ60334.1"/>
    </source>
</evidence>
<keyword evidence="2" id="KW-0732">Signal</keyword>
<evidence type="ECO:0000256" key="2">
    <source>
        <dbReference type="SAM" id="SignalP"/>
    </source>
</evidence>
<organism evidence="3 4">
    <name type="scientific">Streptococcus vestibularis F0396</name>
    <dbReference type="NCBI Taxonomy" id="904306"/>
    <lineage>
        <taxon>Bacteria</taxon>
        <taxon>Bacillati</taxon>
        <taxon>Bacillota</taxon>
        <taxon>Bacilli</taxon>
        <taxon>Lactobacillales</taxon>
        <taxon>Streptococcaceae</taxon>
        <taxon>Streptococcus</taxon>
    </lineage>
</organism>